<accession>A0ABV8NNF1</accession>
<evidence type="ECO:0000256" key="1">
    <source>
        <dbReference type="SAM" id="Phobius"/>
    </source>
</evidence>
<sequence length="62" mass="6658">MKSLNLENFGVQEMDAKEMGEMKGGFLIYLYFIGGKAIYGAGMAVVAAGLKAAYDTGYDSIH</sequence>
<keyword evidence="1" id="KW-0472">Membrane</keyword>
<name>A0ABV8NNF1_9SPHI</name>
<organism evidence="2 3">
    <name type="scientific">Pedobacter jamesrossensis</name>
    <dbReference type="NCBI Taxonomy" id="1908238"/>
    <lineage>
        <taxon>Bacteria</taxon>
        <taxon>Pseudomonadati</taxon>
        <taxon>Bacteroidota</taxon>
        <taxon>Sphingobacteriia</taxon>
        <taxon>Sphingobacteriales</taxon>
        <taxon>Sphingobacteriaceae</taxon>
        <taxon>Pedobacter</taxon>
    </lineage>
</organism>
<comment type="caution">
    <text evidence="2">The sequence shown here is derived from an EMBL/GenBank/DDBJ whole genome shotgun (WGS) entry which is preliminary data.</text>
</comment>
<dbReference type="RefSeq" id="WP_378962339.1">
    <property type="nucleotide sequence ID" value="NZ_JBHRXC010000016.1"/>
</dbReference>
<dbReference type="Proteomes" id="UP001595792">
    <property type="component" value="Unassembled WGS sequence"/>
</dbReference>
<reference evidence="3" key="1">
    <citation type="journal article" date="2019" name="Int. J. Syst. Evol. Microbiol.">
        <title>The Global Catalogue of Microorganisms (GCM) 10K type strain sequencing project: providing services to taxonomists for standard genome sequencing and annotation.</title>
        <authorList>
            <consortium name="The Broad Institute Genomics Platform"/>
            <consortium name="The Broad Institute Genome Sequencing Center for Infectious Disease"/>
            <person name="Wu L."/>
            <person name="Ma J."/>
        </authorList>
    </citation>
    <scope>NUCLEOTIDE SEQUENCE [LARGE SCALE GENOMIC DNA]</scope>
    <source>
        <strain evidence="3">CCM 8689</strain>
    </source>
</reference>
<keyword evidence="1" id="KW-0812">Transmembrane</keyword>
<evidence type="ECO:0000313" key="2">
    <source>
        <dbReference type="EMBL" id="MFC4198341.1"/>
    </source>
</evidence>
<gene>
    <name evidence="2" type="ORF">ACFOUY_16670</name>
</gene>
<keyword evidence="3" id="KW-1185">Reference proteome</keyword>
<evidence type="ECO:0000313" key="3">
    <source>
        <dbReference type="Proteomes" id="UP001595792"/>
    </source>
</evidence>
<proteinExistence type="predicted"/>
<dbReference type="EMBL" id="JBHSBY010000138">
    <property type="protein sequence ID" value="MFC4198341.1"/>
    <property type="molecule type" value="Genomic_DNA"/>
</dbReference>
<protein>
    <recommendedName>
        <fullName evidence="4">Class IIb bacteriocin, lactobin A/cerein 7B family</fullName>
    </recommendedName>
</protein>
<feature type="transmembrane region" description="Helical" evidence="1">
    <location>
        <begin position="26"/>
        <end position="50"/>
    </location>
</feature>
<evidence type="ECO:0008006" key="4">
    <source>
        <dbReference type="Google" id="ProtNLM"/>
    </source>
</evidence>
<keyword evidence="1" id="KW-1133">Transmembrane helix</keyword>